<comment type="caution">
    <text evidence="5">The sequence shown here is derived from an EMBL/GenBank/DDBJ whole genome shotgun (WGS) entry which is preliminary data.</text>
</comment>
<dbReference type="Pfam" id="PF07804">
    <property type="entry name" value="HipA_C"/>
    <property type="match status" value="1"/>
</dbReference>
<evidence type="ECO:0000256" key="1">
    <source>
        <dbReference type="ARBA" id="ARBA00010164"/>
    </source>
</evidence>
<keyword evidence="6" id="KW-1185">Reference proteome</keyword>
<organism evidence="5 6">
    <name type="scientific">Euzebyella saccharophila</name>
    <dbReference type="NCBI Taxonomy" id="679664"/>
    <lineage>
        <taxon>Bacteria</taxon>
        <taxon>Pseudomonadati</taxon>
        <taxon>Bacteroidota</taxon>
        <taxon>Flavobacteriia</taxon>
        <taxon>Flavobacteriales</taxon>
        <taxon>Flavobacteriaceae</taxon>
        <taxon>Euzebyella</taxon>
    </lineage>
</organism>
<name>A0ABV8JX92_9FLAO</name>
<comment type="similarity">
    <text evidence="1">Belongs to the HipA Ser/Thr kinase family.</text>
</comment>
<evidence type="ECO:0000259" key="4">
    <source>
        <dbReference type="Pfam" id="PF07804"/>
    </source>
</evidence>
<dbReference type="PANTHER" id="PTHR37419">
    <property type="entry name" value="SERINE/THREONINE-PROTEIN KINASE TOXIN HIPA"/>
    <property type="match status" value="1"/>
</dbReference>
<protein>
    <submittedName>
        <fullName evidence="5">HipA domain-containing protein</fullName>
    </submittedName>
</protein>
<evidence type="ECO:0000256" key="3">
    <source>
        <dbReference type="ARBA" id="ARBA00022777"/>
    </source>
</evidence>
<dbReference type="EMBL" id="JBHSAW010000022">
    <property type="protein sequence ID" value="MFC4097505.1"/>
    <property type="molecule type" value="Genomic_DNA"/>
</dbReference>
<dbReference type="InterPro" id="IPR052028">
    <property type="entry name" value="HipA_Ser/Thr_kinase"/>
</dbReference>
<keyword evidence="2" id="KW-0808">Transferase</keyword>
<evidence type="ECO:0000313" key="5">
    <source>
        <dbReference type="EMBL" id="MFC4097505.1"/>
    </source>
</evidence>
<dbReference type="RefSeq" id="WP_192463554.1">
    <property type="nucleotide sequence ID" value="NZ_JACYFJ010000009.1"/>
</dbReference>
<dbReference type="Gene3D" id="1.10.1070.20">
    <property type="match status" value="1"/>
</dbReference>
<dbReference type="Proteomes" id="UP001595814">
    <property type="component" value="Unassembled WGS sequence"/>
</dbReference>
<reference evidence="6" key="1">
    <citation type="journal article" date="2019" name="Int. J. Syst. Evol. Microbiol.">
        <title>The Global Catalogue of Microorganisms (GCM) 10K type strain sequencing project: providing services to taxonomists for standard genome sequencing and annotation.</title>
        <authorList>
            <consortium name="The Broad Institute Genomics Platform"/>
            <consortium name="The Broad Institute Genome Sequencing Center for Infectious Disease"/>
            <person name="Wu L."/>
            <person name="Ma J."/>
        </authorList>
    </citation>
    <scope>NUCLEOTIDE SEQUENCE [LARGE SCALE GENOMIC DNA]</scope>
    <source>
        <strain evidence="6">CECT 7477</strain>
    </source>
</reference>
<sequence length="309" mass="35196">MNRCLYCYQEIEEGDFHASCSLEFFGTQIPPKIEYSLNQMSELAKKVVERSIAVPGVQPKLSMSVLNETGKDSRLTVVGALGGNYIFKPPSKDFQEMPANEHLTMKMAKLFNIDVVPHSLIRLSSGELSYITKRIDREEDGTKIHMLDMFQITEAFDKYKGSMERVGKAITSYAENTLLDKLRLFELTVFSYLTGNNDMHLKNFSLINSTYGWTLSPAYDLLNVSIVNPEDTEEMALSIAGKRKKIAKNHLVEFARVLGLNNKQINGVFNRFIESKDVALDLIDESLLSEEMQLTYKELLKERFAKIFD</sequence>
<keyword evidence="3" id="KW-0418">Kinase</keyword>
<accession>A0ABV8JX92</accession>
<proteinExistence type="inferred from homology"/>
<gene>
    <name evidence="5" type="ORF">ACFOUT_16590</name>
</gene>
<evidence type="ECO:0000256" key="2">
    <source>
        <dbReference type="ARBA" id="ARBA00022679"/>
    </source>
</evidence>
<dbReference type="PANTHER" id="PTHR37419:SF1">
    <property type="entry name" value="SERINE_THREONINE-PROTEIN KINASE TOXIN HIPA"/>
    <property type="match status" value="1"/>
</dbReference>
<dbReference type="InterPro" id="IPR012893">
    <property type="entry name" value="HipA-like_C"/>
</dbReference>
<evidence type="ECO:0000313" key="6">
    <source>
        <dbReference type="Proteomes" id="UP001595814"/>
    </source>
</evidence>
<feature type="domain" description="HipA-like C-terminal" evidence="4">
    <location>
        <begin position="53"/>
        <end position="274"/>
    </location>
</feature>